<protein>
    <submittedName>
        <fullName evidence="13">Porin</fullName>
    </submittedName>
</protein>
<keyword evidence="7" id="KW-0406">Ion transport</keyword>
<evidence type="ECO:0000256" key="10">
    <source>
        <dbReference type="ARBA" id="ARBA00023237"/>
    </source>
</evidence>
<dbReference type="Pfam" id="PF13609">
    <property type="entry name" value="Porin_4"/>
    <property type="match status" value="1"/>
</dbReference>
<dbReference type="Proteomes" id="UP001231616">
    <property type="component" value="Unassembled WGS sequence"/>
</dbReference>
<dbReference type="InterPro" id="IPR002299">
    <property type="entry name" value="Porin_Neis"/>
</dbReference>
<dbReference type="PANTHER" id="PTHR34501">
    <property type="entry name" value="PROTEIN YDDL-RELATED"/>
    <property type="match status" value="1"/>
</dbReference>
<gene>
    <name evidence="13" type="ORF">Q3O60_10575</name>
</gene>
<dbReference type="SUPFAM" id="SSF56935">
    <property type="entry name" value="Porins"/>
    <property type="match status" value="1"/>
</dbReference>
<dbReference type="PANTHER" id="PTHR34501:SF9">
    <property type="entry name" value="MAJOR OUTER MEMBRANE PROTEIN P.IA"/>
    <property type="match status" value="1"/>
</dbReference>
<keyword evidence="10" id="KW-0998">Cell outer membrane</keyword>
<evidence type="ECO:0000256" key="7">
    <source>
        <dbReference type="ARBA" id="ARBA00023065"/>
    </source>
</evidence>
<keyword evidence="9" id="KW-0472">Membrane</keyword>
<feature type="domain" description="Porin" evidence="12">
    <location>
        <begin position="11"/>
        <end position="308"/>
    </location>
</feature>
<evidence type="ECO:0000256" key="3">
    <source>
        <dbReference type="ARBA" id="ARBA00022448"/>
    </source>
</evidence>
<keyword evidence="6 11" id="KW-0732">Signal</keyword>
<evidence type="ECO:0000256" key="2">
    <source>
        <dbReference type="ARBA" id="ARBA00011233"/>
    </source>
</evidence>
<dbReference type="EMBL" id="JAUZVZ010000013">
    <property type="protein sequence ID" value="MDP4536634.1"/>
    <property type="molecule type" value="Genomic_DNA"/>
</dbReference>
<feature type="signal peptide" evidence="11">
    <location>
        <begin position="1"/>
        <end position="23"/>
    </location>
</feature>
<evidence type="ECO:0000256" key="11">
    <source>
        <dbReference type="SAM" id="SignalP"/>
    </source>
</evidence>
<dbReference type="InterPro" id="IPR050298">
    <property type="entry name" value="Gram-neg_bact_OMP"/>
</dbReference>
<evidence type="ECO:0000259" key="12">
    <source>
        <dbReference type="Pfam" id="PF13609"/>
    </source>
</evidence>
<keyword evidence="3" id="KW-0813">Transport</keyword>
<dbReference type="PRINTS" id="PR00184">
    <property type="entry name" value="NEISSPPORIN"/>
</dbReference>
<keyword evidence="5" id="KW-0812">Transmembrane</keyword>
<comment type="subcellular location">
    <subcellularLocation>
        <location evidence="1">Cell outer membrane</location>
        <topology evidence="1">Multi-pass membrane protein</topology>
    </subcellularLocation>
</comment>
<dbReference type="RefSeq" id="WP_305893899.1">
    <property type="nucleotide sequence ID" value="NZ_JAUZVZ010000013.1"/>
</dbReference>
<evidence type="ECO:0000256" key="1">
    <source>
        <dbReference type="ARBA" id="ARBA00004571"/>
    </source>
</evidence>
<keyword evidence="14" id="KW-1185">Reference proteome</keyword>
<evidence type="ECO:0000256" key="8">
    <source>
        <dbReference type="ARBA" id="ARBA00023114"/>
    </source>
</evidence>
<comment type="caution">
    <text evidence="13">The sequence shown here is derived from an EMBL/GenBank/DDBJ whole genome shotgun (WGS) entry which is preliminary data.</text>
</comment>
<reference evidence="13 14" key="1">
    <citation type="submission" date="2023-08" db="EMBL/GenBank/DDBJ databases">
        <authorList>
            <person name="Joshi A."/>
            <person name="Thite S."/>
        </authorList>
    </citation>
    <scope>NUCLEOTIDE SEQUENCE [LARGE SCALE GENOMIC DNA]</scope>
    <source>
        <strain evidence="13 14">AC40</strain>
    </source>
</reference>
<name>A0ABT9H0M8_9GAMM</name>
<dbReference type="InterPro" id="IPR033900">
    <property type="entry name" value="Gram_neg_porin_domain"/>
</dbReference>
<comment type="subunit">
    <text evidence="2">Homotrimer.</text>
</comment>
<evidence type="ECO:0000256" key="6">
    <source>
        <dbReference type="ARBA" id="ARBA00022729"/>
    </source>
</evidence>
<evidence type="ECO:0000256" key="9">
    <source>
        <dbReference type="ARBA" id="ARBA00023136"/>
    </source>
</evidence>
<dbReference type="CDD" id="cd00342">
    <property type="entry name" value="gram_neg_porins"/>
    <property type="match status" value="1"/>
</dbReference>
<dbReference type="InterPro" id="IPR023614">
    <property type="entry name" value="Porin_dom_sf"/>
</dbReference>
<keyword evidence="4" id="KW-1134">Transmembrane beta strand</keyword>
<evidence type="ECO:0000313" key="13">
    <source>
        <dbReference type="EMBL" id="MDP4536634.1"/>
    </source>
</evidence>
<keyword evidence="8" id="KW-0626">Porin</keyword>
<dbReference type="Gene3D" id="2.40.160.10">
    <property type="entry name" value="Porin"/>
    <property type="match status" value="1"/>
</dbReference>
<sequence>MKQIVRSPLAAAILLGLIAPLQAADLTIYGRANLSVDQLDNGVDSATNASSNSSRLGFRGATSLEGGLEAFFQIEQTIFLDEGRGNFADRDTFLGLRGDFGSLRIGQFDTPLKVIRARVDLFGNRIGDIRNVSRVNTGGDLIGNVFDERFKNGIAYRSPTVNNVSVDVHYSPHHATGATTDNKREALSTAITYAAKGSYVSLAYERSEGNEEFNPSAWRLGAFYDVTEQLRLTTFAQLDKDLPIGDRTLFGAGAAYKLEQYTLKGQLYRVNNRDADDADATLLVLGVDRQFGRALVGYLAYAISSNEDNAAYRVSGGGRSTQQATVVGENASGLSLGLEYRF</sequence>
<proteinExistence type="predicted"/>
<evidence type="ECO:0000256" key="4">
    <source>
        <dbReference type="ARBA" id="ARBA00022452"/>
    </source>
</evidence>
<organism evidence="13 14">
    <name type="scientific">Alkalimonas collagenimarina</name>
    <dbReference type="NCBI Taxonomy" id="400390"/>
    <lineage>
        <taxon>Bacteria</taxon>
        <taxon>Pseudomonadati</taxon>
        <taxon>Pseudomonadota</taxon>
        <taxon>Gammaproteobacteria</taxon>
        <taxon>Alkalimonas</taxon>
    </lineage>
</organism>
<evidence type="ECO:0000313" key="14">
    <source>
        <dbReference type="Proteomes" id="UP001231616"/>
    </source>
</evidence>
<feature type="chain" id="PRO_5046077511" evidence="11">
    <location>
        <begin position="24"/>
        <end position="342"/>
    </location>
</feature>
<evidence type="ECO:0000256" key="5">
    <source>
        <dbReference type="ARBA" id="ARBA00022692"/>
    </source>
</evidence>
<accession>A0ABT9H0M8</accession>